<comment type="caution">
    <text evidence="3">The sequence shown here is derived from an EMBL/GenBank/DDBJ whole genome shotgun (WGS) entry which is preliminary data.</text>
</comment>
<feature type="transmembrane region" description="Helical" evidence="2">
    <location>
        <begin position="13"/>
        <end position="34"/>
    </location>
</feature>
<feature type="region of interest" description="Disordered" evidence="1">
    <location>
        <begin position="100"/>
        <end position="122"/>
    </location>
</feature>
<evidence type="ECO:0000313" key="3">
    <source>
        <dbReference type="EMBL" id="MBE9039946.1"/>
    </source>
</evidence>
<accession>A0A928VX90</accession>
<evidence type="ECO:0000256" key="2">
    <source>
        <dbReference type="SAM" id="Phobius"/>
    </source>
</evidence>
<keyword evidence="4" id="KW-1185">Reference proteome</keyword>
<dbReference type="AlphaFoldDB" id="A0A928VX90"/>
<evidence type="ECO:0000256" key="1">
    <source>
        <dbReference type="SAM" id="MobiDB-lite"/>
    </source>
</evidence>
<sequence>MKTVIKDFRILNIATWGCIGFVGFQFVSTALRFLAKQYPTLNLILLTVLFLAIAIFLWIVLSPQFKVPFKLDAIETAAVVALALFFSYGDAIVRYRFNRHDSTPTPEQPQQQQPPTDSGTPDFKTVKTVDAAVFRFTQR</sequence>
<feature type="transmembrane region" description="Helical" evidence="2">
    <location>
        <begin position="73"/>
        <end position="93"/>
    </location>
</feature>
<evidence type="ECO:0000313" key="4">
    <source>
        <dbReference type="Proteomes" id="UP000621799"/>
    </source>
</evidence>
<dbReference type="Proteomes" id="UP000621799">
    <property type="component" value="Unassembled WGS sequence"/>
</dbReference>
<organism evidence="3 4">
    <name type="scientific">Zarconia navalis LEGE 11467</name>
    <dbReference type="NCBI Taxonomy" id="1828826"/>
    <lineage>
        <taxon>Bacteria</taxon>
        <taxon>Bacillati</taxon>
        <taxon>Cyanobacteriota</taxon>
        <taxon>Cyanophyceae</taxon>
        <taxon>Oscillatoriophycideae</taxon>
        <taxon>Oscillatoriales</taxon>
        <taxon>Oscillatoriales incertae sedis</taxon>
        <taxon>Zarconia</taxon>
        <taxon>Zarconia navalis</taxon>
    </lineage>
</organism>
<keyword evidence="2" id="KW-1133">Transmembrane helix</keyword>
<name>A0A928VX90_9CYAN</name>
<keyword evidence="2" id="KW-0812">Transmembrane</keyword>
<keyword evidence="2" id="KW-0472">Membrane</keyword>
<protein>
    <submittedName>
        <fullName evidence="3">Uncharacterized protein</fullName>
    </submittedName>
</protein>
<feature type="transmembrane region" description="Helical" evidence="2">
    <location>
        <begin position="41"/>
        <end position="61"/>
    </location>
</feature>
<reference evidence="3" key="1">
    <citation type="submission" date="2020-10" db="EMBL/GenBank/DDBJ databases">
        <authorList>
            <person name="Castelo-Branco R."/>
            <person name="Eusebio N."/>
            <person name="Adriana R."/>
            <person name="Vieira A."/>
            <person name="Brugerolle De Fraissinette N."/>
            <person name="Rezende De Castro R."/>
            <person name="Schneider M.P."/>
            <person name="Vasconcelos V."/>
            <person name="Leao P.N."/>
        </authorList>
    </citation>
    <scope>NUCLEOTIDE SEQUENCE</scope>
    <source>
        <strain evidence="3">LEGE 11467</strain>
    </source>
</reference>
<dbReference type="RefSeq" id="WP_264320204.1">
    <property type="nucleotide sequence ID" value="NZ_JADEXN010000043.1"/>
</dbReference>
<gene>
    <name evidence="3" type="ORF">IQ235_03955</name>
</gene>
<proteinExistence type="predicted"/>
<dbReference type="EMBL" id="JADEXN010000043">
    <property type="protein sequence ID" value="MBE9039946.1"/>
    <property type="molecule type" value="Genomic_DNA"/>
</dbReference>
<feature type="compositionally biased region" description="Low complexity" evidence="1">
    <location>
        <begin position="103"/>
        <end position="116"/>
    </location>
</feature>